<evidence type="ECO:0000313" key="2">
    <source>
        <dbReference type="Proteomes" id="UP000052982"/>
    </source>
</evidence>
<sequence>MSDLWWMIPSMGYELHMTRASHWLDSEECPITLHEWIEFGHGSVVLQEEGYLDLDCVGRQPLFTWGGADGLAVGLHWFEGRVTLSGAHAPGVDLVGLADLAAGLSANLIGDDGELYLGSVGCGDGGR</sequence>
<name>A0A117R7D3_9ACTN</name>
<gene>
    <name evidence="1" type="ORF">AQJ64_42980</name>
</gene>
<reference evidence="1 2" key="1">
    <citation type="submission" date="2015-10" db="EMBL/GenBank/DDBJ databases">
        <title>Draft genome sequence of Streptomyces griseoruber DSM 40281, type strain for the species Streptomyces griseoruber.</title>
        <authorList>
            <person name="Ruckert C."/>
            <person name="Winkler A."/>
            <person name="Kalinowski J."/>
            <person name="Kampfer P."/>
            <person name="Glaeser S."/>
        </authorList>
    </citation>
    <scope>NUCLEOTIDE SEQUENCE [LARGE SCALE GENOMIC DNA]</scope>
    <source>
        <strain evidence="1 2">DSM 40281</strain>
    </source>
</reference>
<dbReference type="AlphaFoldDB" id="A0A117R7D3"/>
<keyword evidence="2" id="KW-1185">Reference proteome</keyword>
<organism evidence="1 2">
    <name type="scientific">Streptomyces griseoruber</name>
    <dbReference type="NCBI Taxonomy" id="1943"/>
    <lineage>
        <taxon>Bacteria</taxon>
        <taxon>Bacillati</taxon>
        <taxon>Actinomycetota</taxon>
        <taxon>Actinomycetes</taxon>
        <taxon>Kitasatosporales</taxon>
        <taxon>Streptomycetaceae</taxon>
        <taxon>Streptomyces</taxon>
    </lineage>
</organism>
<protein>
    <submittedName>
        <fullName evidence="1">Uncharacterized protein</fullName>
    </submittedName>
</protein>
<accession>A0A117R7D3</accession>
<dbReference type="Proteomes" id="UP000052982">
    <property type="component" value="Unassembled WGS sequence"/>
</dbReference>
<proteinExistence type="predicted"/>
<evidence type="ECO:0000313" key="1">
    <source>
        <dbReference type="EMBL" id="KUN75269.1"/>
    </source>
</evidence>
<dbReference type="EMBL" id="LMWW01000086">
    <property type="protein sequence ID" value="KUN75269.1"/>
    <property type="molecule type" value="Genomic_DNA"/>
</dbReference>
<comment type="caution">
    <text evidence="1">The sequence shown here is derived from an EMBL/GenBank/DDBJ whole genome shotgun (WGS) entry which is preliminary data.</text>
</comment>